<organism evidence="1">
    <name type="scientific">Cacopsylla melanoneura</name>
    <dbReference type="NCBI Taxonomy" id="428564"/>
    <lineage>
        <taxon>Eukaryota</taxon>
        <taxon>Metazoa</taxon>
        <taxon>Ecdysozoa</taxon>
        <taxon>Arthropoda</taxon>
        <taxon>Hexapoda</taxon>
        <taxon>Insecta</taxon>
        <taxon>Pterygota</taxon>
        <taxon>Neoptera</taxon>
        <taxon>Paraneoptera</taxon>
        <taxon>Hemiptera</taxon>
        <taxon>Sternorrhyncha</taxon>
        <taxon>Psylloidea</taxon>
        <taxon>Psyllidae</taxon>
        <taxon>Psyllinae</taxon>
        <taxon>Cacopsylla</taxon>
    </lineage>
</organism>
<name>A0A8D9AD45_9HEMI</name>
<sequence length="111" mass="12039">MSGLISTGSLLFGLISIISLSPLFPFPFCGFSSLSLALRKDEEFPSITIFRFTMEKLDGLSLSVPLPHVVRLELELELLDELEDSSSVITGDSLGLLGKSLPLLPFPPMEA</sequence>
<dbReference type="EMBL" id="HBUF01562788">
    <property type="protein sequence ID" value="CAG6763157.1"/>
    <property type="molecule type" value="Transcribed_RNA"/>
</dbReference>
<proteinExistence type="predicted"/>
<protein>
    <submittedName>
        <fullName evidence="1">Uncharacterized protein</fullName>
    </submittedName>
</protein>
<dbReference type="EMBL" id="HBUF01562789">
    <property type="protein sequence ID" value="CAG6763159.1"/>
    <property type="molecule type" value="Transcribed_RNA"/>
</dbReference>
<evidence type="ECO:0000313" key="1">
    <source>
        <dbReference type="EMBL" id="CAG6763157.1"/>
    </source>
</evidence>
<accession>A0A8D9AD45</accession>
<reference evidence="1" key="1">
    <citation type="submission" date="2021-05" db="EMBL/GenBank/DDBJ databases">
        <authorList>
            <person name="Alioto T."/>
            <person name="Alioto T."/>
            <person name="Gomez Garrido J."/>
        </authorList>
    </citation>
    <scope>NUCLEOTIDE SEQUENCE</scope>
</reference>
<dbReference type="AlphaFoldDB" id="A0A8D9AD45"/>